<sequence length="159" mass="18119">MAKMLPQLEANNVRVIGIGLEKFGMEEFEKKKYWKSELYIDNGKKIHNALALTKVGWVGTFMMLFANKSVKEAAEKTKDTPGNFQGDGRQLGATFVMAKGGEMLLDHRQKDLVISQRTQKSLKHLAWIQAKLISKLSWTVFCFLSLTTLMVEQNEKLYC</sequence>
<dbReference type="AlphaFoldDB" id="A0A8T0I888"/>
<protein>
    <submittedName>
        <fullName evidence="1">Uncharacterized protein</fullName>
    </submittedName>
</protein>
<dbReference type="Proteomes" id="UP000822688">
    <property type="component" value="Chromosome 4"/>
</dbReference>
<evidence type="ECO:0000313" key="1">
    <source>
        <dbReference type="EMBL" id="KAG0578911.1"/>
    </source>
</evidence>
<proteinExistence type="predicted"/>
<dbReference type="PANTHER" id="PTHR28630:SF3">
    <property type="entry name" value="PEROXIREDOXIN-LIKE 2C"/>
    <property type="match status" value="1"/>
</dbReference>
<reference evidence="1" key="1">
    <citation type="submission" date="2020-06" db="EMBL/GenBank/DDBJ databases">
        <title>WGS assembly of Ceratodon purpureus strain R40.</title>
        <authorList>
            <person name="Carey S.B."/>
            <person name="Jenkins J."/>
            <person name="Shu S."/>
            <person name="Lovell J.T."/>
            <person name="Sreedasyam A."/>
            <person name="Maumus F."/>
            <person name="Tiley G.P."/>
            <person name="Fernandez-Pozo N."/>
            <person name="Barry K."/>
            <person name="Chen C."/>
            <person name="Wang M."/>
            <person name="Lipzen A."/>
            <person name="Daum C."/>
            <person name="Saski C.A."/>
            <person name="Payton A.C."/>
            <person name="Mcbreen J.C."/>
            <person name="Conrad R.E."/>
            <person name="Kollar L.M."/>
            <person name="Olsson S."/>
            <person name="Huttunen S."/>
            <person name="Landis J.B."/>
            <person name="Wickett N.J."/>
            <person name="Johnson M.G."/>
            <person name="Rensing S.A."/>
            <person name="Grimwood J."/>
            <person name="Schmutz J."/>
            <person name="Mcdaniel S.F."/>
        </authorList>
    </citation>
    <scope>NUCLEOTIDE SEQUENCE</scope>
    <source>
        <strain evidence="1">R40</strain>
    </source>
</reference>
<gene>
    <name evidence="1" type="ORF">KC19_4G059400</name>
</gene>
<organism evidence="1 2">
    <name type="scientific">Ceratodon purpureus</name>
    <name type="common">Fire moss</name>
    <name type="synonym">Dicranum purpureum</name>
    <dbReference type="NCBI Taxonomy" id="3225"/>
    <lineage>
        <taxon>Eukaryota</taxon>
        <taxon>Viridiplantae</taxon>
        <taxon>Streptophyta</taxon>
        <taxon>Embryophyta</taxon>
        <taxon>Bryophyta</taxon>
        <taxon>Bryophytina</taxon>
        <taxon>Bryopsida</taxon>
        <taxon>Dicranidae</taxon>
        <taxon>Pseudoditrichales</taxon>
        <taxon>Ditrichaceae</taxon>
        <taxon>Ceratodon</taxon>
    </lineage>
</organism>
<evidence type="ECO:0000313" key="2">
    <source>
        <dbReference type="Proteomes" id="UP000822688"/>
    </source>
</evidence>
<accession>A0A8T0I888</accession>
<keyword evidence="2" id="KW-1185">Reference proteome</keyword>
<dbReference type="InterPro" id="IPR032801">
    <property type="entry name" value="PXL2A/B/C"/>
</dbReference>
<dbReference type="Pfam" id="PF13911">
    <property type="entry name" value="AhpC-TSA_2"/>
    <property type="match status" value="1"/>
</dbReference>
<name>A0A8T0I888_CERPU</name>
<dbReference type="PANTHER" id="PTHR28630">
    <property type="match status" value="1"/>
</dbReference>
<comment type="caution">
    <text evidence="1">The sequence shown here is derived from an EMBL/GenBank/DDBJ whole genome shotgun (WGS) entry which is preliminary data.</text>
</comment>
<dbReference type="EMBL" id="CM026424">
    <property type="protein sequence ID" value="KAG0578911.1"/>
    <property type="molecule type" value="Genomic_DNA"/>
</dbReference>